<dbReference type="PRINTS" id="PR00455">
    <property type="entry name" value="HTHTETR"/>
</dbReference>
<evidence type="ECO:0000256" key="1">
    <source>
        <dbReference type="ARBA" id="ARBA00023125"/>
    </source>
</evidence>
<sequence>MTSQPAARARQRDADRTRAEILAVARSEFARNGYAGARVDEIAELMRTTKRMIYYYFGSKERLYIAVLEKAYAEVRDVERTLDVEHLAPVEAIRTLAELTFDHHDAHREFIKLVAIENIHQAEHIRKSEVLANLGTPVLDLISRILAAGRATGDFVTEADAIDVHMMISSFCFFRVANQHTFGALFGRDMTAGEHRARLRRMVGEMAVAYLRGAGARA</sequence>
<dbReference type="RefSeq" id="WP_090939312.1">
    <property type="nucleotide sequence ID" value="NZ_FNDJ01000015.1"/>
</dbReference>
<protein>
    <submittedName>
        <fullName evidence="4">DNA-binding transcriptional regulator, AcrR family</fullName>
    </submittedName>
</protein>
<dbReference type="GO" id="GO:0006355">
    <property type="term" value="P:regulation of DNA-templated transcription"/>
    <property type="evidence" value="ECO:0007669"/>
    <property type="project" value="UniProtKB-ARBA"/>
</dbReference>
<evidence type="ECO:0000313" key="5">
    <source>
        <dbReference type="Proteomes" id="UP000199202"/>
    </source>
</evidence>
<feature type="DNA-binding region" description="H-T-H motif" evidence="2">
    <location>
        <begin position="38"/>
        <end position="57"/>
    </location>
</feature>
<dbReference type="InterPro" id="IPR050109">
    <property type="entry name" value="HTH-type_TetR-like_transc_reg"/>
</dbReference>
<accession>A0A1G9B0P8</accession>
<evidence type="ECO:0000313" key="4">
    <source>
        <dbReference type="EMBL" id="SDK32520.1"/>
    </source>
</evidence>
<dbReference type="EMBL" id="FNDJ01000015">
    <property type="protein sequence ID" value="SDK32520.1"/>
    <property type="molecule type" value="Genomic_DNA"/>
</dbReference>
<dbReference type="STRING" id="633440.SAMN05421869_11595"/>
<dbReference type="Proteomes" id="UP000199202">
    <property type="component" value="Unassembled WGS sequence"/>
</dbReference>
<dbReference type="Pfam" id="PF17938">
    <property type="entry name" value="TetR_C_29"/>
    <property type="match status" value="1"/>
</dbReference>
<keyword evidence="1 2" id="KW-0238">DNA-binding</keyword>
<dbReference type="PANTHER" id="PTHR30328:SF54">
    <property type="entry name" value="HTH-TYPE TRANSCRIPTIONAL REPRESSOR SCO4008"/>
    <property type="match status" value="1"/>
</dbReference>
<dbReference type="Gene3D" id="1.10.357.10">
    <property type="entry name" value="Tetracycline Repressor, domain 2"/>
    <property type="match status" value="1"/>
</dbReference>
<dbReference type="PROSITE" id="PS50977">
    <property type="entry name" value="HTH_TETR_2"/>
    <property type="match status" value="1"/>
</dbReference>
<dbReference type="PANTHER" id="PTHR30328">
    <property type="entry name" value="TRANSCRIPTIONAL REPRESSOR"/>
    <property type="match status" value="1"/>
</dbReference>
<feature type="domain" description="HTH tetR-type" evidence="3">
    <location>
        <begin position="15"/>
        <end position="75"/>
    </location>
</feature>
<dbReference type="InterPro" id="IPR041474">
    <property type="entry name" value="NicS_C"/>
</dbReference>
<proteinExistence type="predicted"/>
<dbReference type="Pfam" id="PF00440">
    <property type="entry name" value="TetR_N"/>
    <property type="match status" value="1"/>
</dbReference>
<dbReference type="InterPro" id="IPR001647">
    <property type="entry name" value="HTH_TetR"/>
</dbReference>
<dbReference type="InterPro" id="IPR036271">
    <property type="entry name" value="Tet_transcr_reg_TetR-rel_C_sf"/>
</dbReference>
<dbReference type="InterPro" id="IPR009057">
    <property type="entry name" value="Homeodomain-like_sf"/>
</dbReference>
<organism evidence="4 5">
    <name type="scientific">Nonomuraea jiangxiensis</name>
    <dbReference type="NCBI Taxonomy" id="633440"/>
    <lineage>
        <taxon>Bacteria</taxon>
        <taxon>Bacillati</taxon>
        <taxon>Actinomycetota</taxon>
        <taxon>Actinomycetes</taxon>
        <taxon>Streptosporangiales</taxon>
        <taxon>Streptosporangiaceae</taxon>
        <taxon>Nonomuraea</taxon>
    </lineage>
</organism>
<reference evidence="4 5" key="1">
    <citation type="submission" date="2016-10" db="EMBL/GenBank/DDBJ databases">
        <authorList>
            <person name="de Groot N.N."/>
        </authorList>
    </citation>
    <scope>NUCLEOTIDE SEQUENCE [LARGE SCALE GENOMIC DNA]</scope>
    <source>
        <strain evidence="4 5">CGMCC 4.6533</strain>
    </source>
</reference>
<gene>
    <name evidence="4" type="ORF">SAMN05421869_11595</name>
</gene>
<dbReference type="SUPFAM" id="SSF48498">
    <property type="entry name" value="Tetracyclin repressor-like, C-terminal domain"/>
    <property type="match status" value="1"/>
</dbReference>
<name>A0A1G9B0P8_9ACTN</name>
<evidence type="ECO:0000259" key="3">
    <source>
        <dbReference type="PROSITE" id="PS50977"/>
    </source>
</evidence>
<dbReference type="AlphaFoldDB" id="A0A1G9B0P8"/>
<dbReference type="SUPFAM" id="SSF46689">
    <property type="entry name" value="Homeodomain-like"/>
    <property type="match status" value="1"/>
</dbReference>
<dbReference type="GO" id="GO:0003677">
    <property type="term" value="F:DNA binding"/>
    <property type="evidence" value="ECO:0007669"/>
    <property type="project" value="UniProtKB-UniRule"/>
</dbReference>
<evidence type="ECO:0000256" key="2">
    <source>
        <dbReference type="PROSITE-ProRule" id="PRU00335"/>
    </source>
</evidence>
<keyword evidence="5" id="KW-1185">Reference proteome</keyword>
<dbReference type="OrthoDB" id="4726108at2"/>